<dbReference type="Proteomes" id="UP000479043">
    <property type="component" value="Unassembled WGS sequence"/>
</dbReference>
<proteinExistence type="predicted"/>
<comment type="caution">
    <text evidence="1">The sequence shown here is derived from an EMBL/GenBank/DDBJ whole genome shotgun (WGS) entry which is preliminary data.</text>
</comment>
<organism evidence="1 2">
    <name type="scientific">Thalassovita mangrovi</name>
    <dbReference type="NCBI Taxonomy" id="2692236"/>
    <lineage>
        <taxon>Bacteria</taxon>
        <taxon>Pseudomonadati</taxon>
        <taxon>Pseudomonadota</taxon>
        <taxon>Alphaproteobacteria</taxon>
        <taxon>Rhodobacterales</taxon>
        <taxon>Roseobacteraceae</taxon>
        <taxon>Thalassovita</taxon>
    </lineage>
</organism>
<evidence type="ECO:0000313" key="1">
    <source>
        <dbReference type="EMBL" id="MYM56555.1"/>
    </source>
</evidence>
<protein>
    <submittedName>
        <fullName evidence="1">Cytoplasmic protein</fullName>
    </submittedName>
</protein>
<gene>
    <name evidence="1" type="ORF">GR167_14650</name>
</gene>
<dbReference type="EMBL" id="WWEN01000006">
    <property type="protein sequence ID" value="MYM56555.1"/>
    <property type="molecule type" value="Genomic_DNA"/>
</dbReference>
<reference evidence="1 2" key="1">
    <citation type="submission" date="2020-01" db="EMBL/GenBank/DDBJ databases">
        <authorList>
            <person name="Chen S."/>
        </authorList>
    </citation>
    <scope>NUCLEOTIDE SEQUENCE [LARGE SCALE GENOMIC DNA]</scope>
    <source>
        <strain evidence="1 2">GS-10</strain>
    </source>
</reference>
<dbReference type="AlphaFoldDB" id="A0A6L8LL01"/>
<accession>A0A6L8LL01</accession>
<name>A0A6L8LL01_9RHOB</name>
<sequence>MDIERAHYFSSRHRDTLMKSDQAGCFDCLAIFDPSEITEWIEEPPFDNRPAGETAVCPRCGMDTVLASTDVPLTAEFLKQMKARWCAE</sequence>
<evidence type="ECO:0000313" key="2">
    <source>
        <dbReference type="Proteomes" id="UP000479043"/>
    </source>
</evidence>
<keyword evidence="2" id="KW-1185">Reference proteome</keyword>